<dbReference type="SUPFAM" id="SSF51905">
    <property type="entry name" value="FAD/NAD(P)-binding domain"/>
    <property type="match status" value="1"/>
</dbReference>
<dbReference type="Pfam" id="PF00890">
    <property type="entry name" value="FAD_binding_2"/>
    <property type="match status" value="1"/>
</dbReference>
<dbReference type="RefSeq" id="WP_072796295.1">
    <property type="nucleotide sequence ID" value="NZ_FRAQ01000001.1"/>
</dbReference>
<evidence type="ECO:0000256" key="3">
    <source>
        <dbReference type="ARBA" id="ARBA00023002"/>
    </source>
</evidence>
<reference evidence="6" key="1">
    <citation type="submission" date="2016-11" db="EMBL/GenBank/DDBJ databases">
        <authorList>
            <person name="Varghese N."/>
            <person name="Submissions S."/>
        </authorList>
    </citation>
    <scope>NUCLEOTIDE SEQUENCE [LARGE SCALE GENOMIC DNA]</scope>
    <source>
        <strain evidence="6">CGMCC 1.10835</strain>
    </source>
</reference>
<protein>
    <recommendedName>
        <fullName evidence="4">FAD-dependent oxidoreductase 2 FAD-binding domain-containing protein</fullName>
    </recommendedName>
</protein>
<feature type="domain" description="FAD-dependent oxidoreductase 2 FAD-binding" evidence="4">
    <location>
        <begin position="8"/>
        <end position="525"/>
    </location>
</feature>
<dbReference type="Proteomes" id="UP000184497">
    <property type="component" value="Unassembled WGS sequence"/>
</dbReference>
<dbReference type="InterPro" id="IPR027477">
    <property type="entry name" value="Succ_DH/fumarate_Rdtase_cat_sf"/>
</dbReference>
<evidence type="ECO:0000313" key="6">
    <source>
        <dbReference type="Proteomes" id="UP000184497"/>
    </source>
</evidence>
<dbReference type="PIRSF" id="PIRSF036654">
    <property type="entry name" value="UCP036654"/>
    <property type="match status" value="1"/>
</dbReference>
<comment type="cofactor">
    <cofactor evidence="1">
        <name>FAD</name>
        <dbReference type="ChEBI" id="CHEBI:57692"/>
    </cofactor>
</comment>
<dbReference type="OrthoDB" id="9813348at2"/>
<dbReference type="InterPro" id="IPR014614">
    <property type="entry name" value="KsdD_DH"/>
</dbReference>
<evidence type="ECO:0000256" key="1">
    <source>
        <dbReference type="ARBA" id="ARBA00001974"/>
    </source>
</evidence>
<accession>A0A1M6QZD0</accession>
<dbReference type="EMBL" id="FRAQ01000001">
    <property type="protein sequence ID" value="SHK25458.1"/>
    <property type="molecule type" value="Genomic_DNA"/>
</dbReference>
<gene>
    <name evidence="5" type="ORF">SAMN05216369_1220</name>
</gene>
<evidence type="ECO:0000313" key="5">
    <source>
        <dbReference type="EMBL" id="SHK25458.1"/>
    </source>
</evidence>
<dbReference type="STRING" id="564117.SAMN05216369_1220"/>
<dbReference type="Gene3D" id="3.50.50.60">
    <property type="entry name" value="FAD/NAD(P)-binding domain"/>
    <property type="match status" value="1"/>
</dbReference>
<dbReference type="InterPro" id="IPR003953">
    <property type="entry name" value="FAD-dep_OxRdtase_2_FAD-bd"/>
</dbReference>
<keyword evidence="3" id="KW-0560">Oxidoreductase</keyword>
<organism evidence="5 6">
    <name type="scientific">Marinobacter antarcticus</name>
    <dbReference type="NCBI Taxonomy" id="564117"/>
    <lineage>
        <taxon>Bacteria</taxon>
        <taxon>Pseudomonadati</taxon>
        <taxon>Pseudomonadota</taxon>
        <taxon>Gammaproteobacteria</taxon>
        <taxon>Pseudomonadales</taxon>
        <taxon>Marinobacteraceae</taxon>
        <taxon>Marinobacter</taxon>
    </lineage>
</organism>
<dbReference type="NCBIfam" id="NF009472">
    <property type="entry name" value="PRK12834.1"/>
    <property type="match status" value="1"/>
</dbReference>
<evidence type="ECO:0000259" key="4">
    <source>
        <dbReference type="Pfam" id="PF00890"/>
    </source>
</evidence>
<keyword evidence="6" id="KW-1185">Reference proteome</keyword>
<proteinExistence type="predicted"/>
<dbReference type="GO" id="GO:0016627">
    <property type="term" value="F:oxidoreductase activity, acting on the CH-CH group of donors"/>
    <property type="evidence" value="ECO:0007669"/>
    <property type="project" value="InterPro"/>
</dbReference>
<name>A0A1M6QZD0_9GAMM</name>
<dbReference type="InterPro" id="IPR036188">
    <property type="entry name" value="FAD/NAD-bd_sf"/>
</dbReference>
<sequence>MHTYKTEVVVIGAGLAGIATALELLDLNVPVVLLDGAPGGKPGGQANEAFGGMLLSNTAEQARNKIKDSPELLLADWHNAACFGDDDHWPRLWAELYAEQNRPMIYDWLRQRGIRFFPSVQWVERGLYGKGNSVPRYHIAWGCGRGVVQTLLQQLEAHPNRNRLTFLNGHRVNTLSLSDGQITGCQGNISNEQLEKQSSGVFSVSATHTVVCTGGINGNLEKVRQHWDPCYGPAPENLLSGASPDADGAMHDEVARAGGQVVNLNQMWNYAAGIRHPEPAFPDQGLSLIPPRSALWMDRHGRRIGPMPLITGFDTHDLCKQVGNLPGQISWQVMNYRIAVRELAVSGTDTNPDFRDGKLLRVVWNSLRGGDPALMDWLIERCPDVVSANTPEELAGKMNQVAGNNDVQTEDMIRDIHTYDSNIARGKRLQNDDQIRRLIQLRNWLPDRFRTCNLQPILDPAAGPLIAIREQLISRKSMGGMQTDTHSRVLDQAGAAIPGLYAAGEATGFGGGGISGIRSLEGTFLSNCILNGRRAAQSIADRL</sequence>
<keyword evidence="2" id="KW-0285">Flavoprotein</keyword>
<dbReference type="Gene3D" id="3.90.700.10">
    <property type="entry name" value="Succinate dehydrogenase/fumarate reductase flavoprotein, catalytic domain"/>
    <property type="match status" value="1"/>
</dbReference>
<dbReference type="PANTHER" id="PTHR43260:SF1">
    <property type="entry name" value="KSDD-LIKE STEROID DEHYDROGENASE RV0785"/>
    <property type="match status" value="1"/>
</dbReference>
<evidence type="ECO:0000256" key="2">
    <source>
        <dbReference type="ARBA" id="ARBA00022630"/>
    </source>
</evidence>
<dbReference type="PANTHER" id="PTHR43260">
    <property type="entry name" value="3-KETOSTEROID-DELTA-1-DEHYDROGENASE"/>
    <property type="match status" value="1"/>
</dbReference>
<dbReference type="AlphaFoldDB" id="A0A1M6QZD0"/>